<protein>
    <submittedName>
        <fullName evidence="1">Uncharacterized protein</fullName>
    </submittedName>
</protein>
<accession>A0A7W8BG45</accession>
<dbReference type="AlphaFoldDB" id="A0A7W8BG45"/>
<dbReference type="EMBL" id="JACHJF010000032">
    <property type="protein sequence ID" value="MBB5122752.1"/>
    <property type="molecule type" value="Genomic_DNA"/>
</dbReference>
<reference evidence="1 2" key="1">
    <citation type="submission" date="2020-08" db="EMBL/GenBank/DDBJ databases">
        <title>Genomic Encyclopedia of Type Strains, Phase III (KMG-III): the genomes of soil and plant-associated and newly described type strains.</title>
        <authorList>
            <person name="Whitman W."/>
        </authorList>
    </citation>
    <scope>NUCLEOTIDE SEQUENCE [LARGE SCALE GENOMIC DNA]</scope>
    <source>
        <strain evidence="1 2">CECT 3259</strain>
    </source>
</reference>
<comment type="caution">
    <text evidence="1">The sequence shown here is derived from an EMBL/GenBank/DDBJ whole genome shotgun (WGS) entry which is preliminary data.</text>
</comment>
<sequence>MPKKEMEVPRYRRKAAEMRQVFERIDRDRTEIIVQYKAGDALGYLAQQYDVDRHRMKRFLIDWDVPLRTRASATRKHHP</sequence>
<proteinExistence type="predicted"/>
<evidence type="ECO:0000313" key="1">
    <source>
        <dbReference type="EMBL" id="MBB5122752.1"/>
    </source>
</evidence>
<dbReference type="Proteomes" id="UP000528608">
    <property type="component" value="Unassembled WGS sequence"/>
</dbReference>
<dbReference type="RefSeq" id="WP_146045434.1">
    <property type="nucleotide sequence ID" value="NZ_JACHJF010000032.1"/>
</dbReference>
<organism evidence="1 2">
    <name type="scientific">Streptomyces eurocidicus</name>
    <name type="common">Streptoverticillium eurocidicus</name>
    <dbReference type="NCBI Taxonomy" id="66423"/>
    <lineage>
        <taxon>Bacteria</taxon>
        <taxon>Bacillati</taxon>
        <taxon>Actinomycetota</taxon>
        <taxon>Actinomycetes</taxon>
        <taxon>Kitasatosporales</taxon>
        <taxon>Streptomycetaceae</taxon>
        <taxon>Streptomyces</taxon>
    </lineage>
</organism>
<gene>
    <name evidence="1" type="ORF">FHS36_006226</name>
</gene>
<name>A0A7W8BG45_STREU</name>
<evidence type="ECO:0000313" key="2">
    <source>
        <dbReference type="Proteomes" id="UP000528608"/>
    </source>
</evidence>